<evidence type="ECO:0000313" key="2">
    <source>
        <dbReference type="EMBL" id="CAB4132248.1"/>
    </source>
</evidence>
<evidence type="ECO:0000259" key="1">
    <source>
        <dbReference type="Pfam" id="PF01507"/>
    </source>
</evidence>
<name>A0A6J5LCD5_9CAUD</name>
<dbReference type="EMBL" id="LR796261">
    <property type="protein sequence ID" value="CAB4132248.1"/>
    <property type="molecule type" value="Genomic_DNA"/>
</dbReference>
<dbReference type="SUPFAM" id="SSF52402">
    <property type="entry name" value="Adenine nucleotide alpha hydrolases-like"/>
    <property type="match status" value="1"/>
</dbReference>
<proteinExistence type="predicted"/>
<protein>
    <submittedName>
        <fullName evidence="2">Phosphoadenosine phosphosulphate reductase</fullName>
    </submittedName>
</protein>
<dbReference type="InterPro" id="IPR014729">
    <property type="entry name" value="Rossmann-like_a/b/a_fold"/>
</dbReference>
<dbReference type="Gene3D" id="3.40.50.620">
    <property type="entry name" value="HUPs"/>
    <property type="match status" value="1"/>
</dbReference>
<accession>A0A6J5LCD5</accession>
<gene>
    <name evidence="2" type="ORF">UFOVP259_2</name>
</gene>
<organism evidence="2">
    <name type="scientific">uncultured Caudovirales phage</name>
    <dbReference type="NCBI Taxonomy" id="2100421"/>
    <lineage>
        <taxon>Viruses</taxon>
        <taxon>Duplodnaviria</taxon>
        <taxon>Heunggongvirae</taxon>
        <taxon>Uroviricota</taxon>
        <taxon>Caudoviricetes</taxon>
        <taxon>Peduoviridae</taxon>
        <taxon>Maltschvirus</taxon>
        <taxon>Maltschvirus maltsch</taxon>
    </lineage>
</organism>
<sequence length="246" mass="28288">MRIVCWFSCGAASAVATKLAIAENNNKLPLIIVYTEVAEEHSDNKRFLKDCETWFGQEIQILRNEKYQGSIFKVFEKSKYIVGVAGAPCTKFLKKEVRQKFEQLTDRQVFGYTAEEQHRLDRFIDANNDVNIWTPLIDKGLSKEDCLAMLKNANIELPEMYRLGYHNNNCIGCVKGGAGYWNKIRVDFPNHFERMAKLERVIGASITKSKGQRIYLDELPSDAGDYPKEQNIECSIFCQMAEEDYK</sequence>
<dbReference type="GO" id="GO:0003824">
    <property type="term" value="F:catalytic activity"/>
    <property type="evidence" value="ECO:0007669"/>
    <property type="project" value="InterPro"/>
</dbReference>
<dbReference type="Pfam" id="PF01507">
    <property type="entry name" value="PAPS_reduct"/>
    <property type="match status" value="1"/>
</dbReference>
<feature type="domain" description="Phosphoadenosine phosphosulphate reductase" evidence="1">
    <location>
        <begin position="3"/>
        <end position="174"/>
    </location>
</feature>
<reference evidence="2" key="1">
    <citation type="submission" date="2020-04" db="EMBL/GenBank/DDBJ databases">
        <authorList>
            <person name="Chiriac C."/>
            <person name="Salcher M."/>
            <person name="Ghai R."/>
            <person name="Kavagutti S V."/>
        </authorList>
    </citation>
    <scope>NUCLEOTIDE SEQUENCE</scope>
</reference>
<dbReference type="InterPro" id="IPR002500">
    <property type="entry name" value="PAPS_reduct_dom"/>
</dbReference>